<sequence>MTELPPAGTAGRVVLDASALLAWLRDEPGADIVGPTMAGAAVSAVNWSEVWQKLAQHGIDAARTLRRVQVLGVIVEPFTLDDAATAADFWERGREAGLSLGDRCCLALAARLDLPALTADAAWTRVDDVEAFGVPIHLIR</sequence>
<evidence type="ECO:0000259" key="5">
    <source>
        <dbReference type="Pfam" id="PF01850"/>
    </source>
</evidence>
<evidence type="ECO:0000256" key="3">
    <source>
        <dbReference type="ARBA" id="ARBA00022801"/>
    </source>
</evidence>
<keyword evidence="2" id="KW-0479">Metal-binding</keyword>
<evidence type="ECO:0000256" key="2">
    <source>
        <dbReference type="ARBA" id="ARBA00022723"/>
    </source>
</evidence>
<keyword evidence="3" id="KW-0378">Hydrolase</keyword>
<dbReference type="GO" id="GO:0004518">
    <property type="term" value="F:nuclease activity"/>
    <property type="evidence" value="ECO:0007669"/>
    <property type="project" value="UniProtKB-KW"/>
</dbReference>
<evidence type="ECO:0000256" key="4">
    <source>
        <dbReference type="ARBA" id="ARBA00022842"/>
    </source>
</evidence>
<evidence type="ECO:0000256" key="1">
    <source>
        <dbReference type="ARBA" id="ARBA00022722"/>
    </source>
</evidence>
<keyword evidence="7" id="KW-1185">Reference proteome</keyword>
<keyword evidence="1" id="KW-0540">Nuclease</keyword>
<dbReference type="AlphaFoldDB" id="A0A511DMT4"/>
<dbReference type="Pfam" id="PF01850">
    <property type="entry name" value="PIN"/>
    <property type="match status" value="1"/>
</dbReference>
<dbReference type="SUPFAM" id="SSF88723">
    <property type="entry name" value="PIN domain-like"/>
    <property type="match status" value="1"/>
</dbReference>
<dbReference type="GO" id="GO:0046872">
    <property type="term" value="F:metal ion binding"/>
    <property type="evidence" value="ECO:0007669"/>
    <property type="project" value="UniProtKB-KW"/>
</dbReference>
<evidence type="ECO:0000313" key="7">
    <source>
        <dbReference type="Proteomes" id="UP000321685"/>
    </source>
</evidence>
<proteinExistence type="predicted"/>
<dbReference type="Proteomes" id="UP000321685">
    <property type="component" value="Unassembled WGS sequence"/>
</dbReference>
<comment type="caution">
    <text evidence="6">The sequence shown here is derived from an EMBL/GenBank/DDBJ whole genome shotgun (WGS) entry which is preliminary data.</text>
</comment>
<reference evidence="6 7" key="1">
    <citation type="submission" date="2019-07" db="EMBL/GenBank/DDBJ databases">
        <title>Whole genome shotgun sequence of Pseudonocardia sulfidoxydans NBRC 16205.</title>
        <authorList>
            <person name="Hosoyama A."/>
            <person name="Uohara A."/>
            <person name="Ohji S."/>
            <person name="Ichikawa N."/>
        </authorList>
    </citation>
    <scope>NUCLEOTIDE SEQUENCE [LARGE SCALE GENOMIC DNA]</scope>
    <source>
        <strain evidence="6 7">NBRC 16205</strain>
    </source>
</reference>
<dbReference type="CDD" id="cd18682">
    <property type="entry name" value="PIN_VapC-like"/>
    <property type="match status" value="1"/>
</dbReference>
<protein>
    <recommendedName>
        <fullName evidence="5">PIN domain-containing protein</fullName>
    </recommendedName>
</protein>
<dbReference type="RefSeq" id="WP_222596295.1">
    <property type="nucleotide sequence ID" value="NZ_BJVJ01000033.1"/>
</dbReference>
<feature type="domain" description="PIN" evidence="5">
    <location>
        <begin position="13"/>
        <end position="128"/>
    </location>
</feature>
<dbReference type="Gene3D" id="3.40.50.1010">
    <property type="entry name" value="5'-nuclease"/>
    <property type="match status" value="1"/>
</dbReference>
<gene>
    <name evidence="6" type="ORF">PSU4_33420</name>
</gene>
<accession>A0A511DMT4</accession>
<evidence type="ECO:0000313" key="6">
    <source>
        <dbReference type="EMBL" id="GEL24388.1"/>
    </source>
</evidence>
<keyword evidence="4" id="KW-0460">Magnesium</keyword>
<organism evidence="6 7">
    <name type="scientific">Pseudonocardia sulfidoxydans NBRC 16205</name>
    <dbReference type="NCBI Taxonomy" id="1223511"/>
    <lineage>
        <taxon>Bacteria</taxon>
        <taxon>Bacillati</taxon>
        <taxon>Actinomycetota</taxon>
        <taxon>Actinomycetes</taxon>
        <taxon>Pseudonocardiales</taxon>
        <taxon>Pseudonocardiaceae</taxon>
        <taxon>Pseudonocardia</taxon>
    </lineage>
</organism>
<dbReference type="InterPro" id="IPR002716">
    <property type="entry name" value="PIN_dom"/>
</dbReference>
<dbReference type="InterPro" id="IPR029060">
    <property type="entry name" value="PIN-like_dom_sf"/>
</dbReference>
<dbReference type="EMBL" id="BJVJ01000033">
    <property type="protein sequence ID" value="GEL24388.1"/>
    <property type="molecule type" value="Genomic_DNA"/>
</dbReference>
<name>A0A511DMT4_9PSEU</name>
<dbReference type="GO" id="GO:0016787">
    <property type="term" value="F:hydrolase activity"/>
    <property type="evidence" value="ECO:0007669"/>
    <property type="project" value="UniProtKB-KW"/>
</dbReference>